<organism evidence="17 18">
    <name type="scientific">Rothia aeria</name>
    <dbReference type="NCBI Taxonomy" id="172042"/>
    <lineage>
        <taxon>Bacteria</taxon>
        <taxon>Bacillati</taxon>
        <taxon>Actinomycetota</taxon>
        <taxon>Actinomycetes</taxon>
        <taxon>Micrococcales</taxon>
        <taxon>Micrococcaceae</taxon>
        <taxon>Rothia</taxon>
    </lineage>
</organism>
<comment type="subcellular location">
    <subcellularLocation>
        <location evidence="12">Cytoplasm</location>
    </subcellularLocation>
</comment>
<feature type="site" description="Part of a proton relay during catalysis" evidence="12">
    <location>
        <position position="140"/>
    </location>
</feature>
<dbReference type="KEGG" id="raj:RA11412_1262"/>
<dbReference type="AlphaFoldDB" id="A0A2Z5QZ33"/>
<evidence type="ECO:0000313" key="17">
    <source>
        <dbReference type="EMBL" id="BAV87561.1"/>
    </source>
</evidence>
<feature type="region of interest" description="Disordered" evidence="16">
    <location>
        <begin position="1"/>
        <end position="26"/>
    </location>
</feature>
<feature type="binding site" evidence="12 15">
    <location>
        <position position="78"/>
    </location>
    <ligand>
        <name>pyruvate</name>
        <dbReference type="ChEBI" id="CHEBI:15361"/>
    </ligand>
</feature>
<dbReference type="RefSeq" id="WP_006888957.1">
    <property type="nucleotide sequence ID" value="NZ_CAJPQC010000010.1"/>
</dbReference>
<evidence type="ECO:0000256" key="14">
    <source>
        <dbReference type="PIRSR" id="PIRSR001365-1"/>
    </source>
</evidence>
<dbReference type="EC" id="4.3.3.7" evidence="4 12"/>
<dbReference type="Gene3D" id="3.20.20.70">
    <property type="entry name" value="Aldolase class I"/>
    <property type="match status" value="1"/>
</dbReference>
<comment type="function">
    <text evidence="1 12">Catalyzes the condensation of (S)-aspartate-beta-semialdehyde [(S)-ASA] and pyruvate to 4-hydroxy-tetrahydrodipicolinate (HTPA).</text>
</comment>
<dbReference type="UniPathway" id="UPA00034">
    <property type="reaction ID" value="UER00017"/>
</dbReference>
<dbReference type="GO" id="GO:0009089">
    <property type="term" value="P:lysine biosynthetic process via diaminopimelate"/>
    <property type="evidence" value="ECO:0007669"/>
    <property type="project" value="UniProtKB-UniRule"/>
</dbReference>
<dbReference type="HAMAP" id="MF_00418">
    <property type="entry name" value="DapA"/>
    <property type="match status" value="1"/>
</dbReference>
<feature type="binding site" evidence="12 15">
    <location>
        <position position="234"/>
    </location>
    <ligand>
        <name>pyruvate</name>
        <dbReference type="ChEBI" id="CHEBI:15361"/>
    </ligand>
</feature>
<dbReference type="NCBIfam" id="TIGR00674">
    <property type="entry name" value="dapA"/>
    <property type="match status" value="1"/>
</dbReference>
<evidence type="ECO:0000256" key="3">
    <source>
        <dbReference type="ARBA" id="ARBA00007592"/>
    </source>
</evidence>
<evidence type="ECO:0000256" key="16">
    <source>
        <dbReference type="SAM" id="MobiDB-lite"/>
    </source>
</evidence>
<comment type="caution">
    <text evidence="12">Was originally thought to be a dihydrodipicolinate synthase (DHDPS), catalyzing the condensation of (S)-aspartate-beta-semialdehyde [(S)-ASA] and pyruvate to dihydrodipicolinate (DHDP). However, it was shown in E.coli that the product of the enzymatic reaction is not dihydrodipicolinate but in fact (4S)-4-hydroxy-2,3,4,5-tetrahydro-(2S)-dipicolinic acid (HTPA), and that the consecutive dehydration reaction leading to DHDP is not spontaneous but catalyzed by DapB.</text>
</comment>
<evidence type="ECO:0000256" key="9">
    <source>
        <dbReference type="ARBA" id="ARBA00023239"/>
    </source>
</evidence>
<dbReference type="InterPro" id="IPR013785">
    <property type="entry name" value="Aldolase_TIM"/>
</dbReference>
<gene>
    <name evidence="12" type="primary">dapA</name>
    <name evidence="17" type="ORF">RA11412_1262</name>
</gene>
<dbReference type="PANTHER" id="PTHR12128">
    <property type="entry name" value="DIHYDRODIPICOLINATE SYNTHASE"/>
    <property type="match status" value="1"/>
</dbReference>
<dbReference type="PROSITE" id="PS00666">
    <property type="entry name" value="DHDPS_2"/>
    <property type="match status" value="1"/>
</dbReference>
<keyword evidence="7 12" id="KW-0220">Diaminopimelate biosynthesis</keyword>
<dbReference type="GO" id="GO:0005829">
    <property type="term" value="C:cytosol"/>
    <property type="evidence" value="ECO:0007669"/>
    <property type="project" value="TreeGrafter"/>
</dbReference>
<feature type="active site" description="Schiff-base intermediate with substrate" evidence="12 14">
    <location>
        <position position="194"/>
    </location>
</feature>
<dbReference type="Pfam" id="PF00701">
    <property type="entry name" value="DHDPS"/>
    <property type="match status" value="1"/>
</dbReference>
<keyword evidence="9 12" id="KW-0456">Lyase</keyword>
<feature type="compositionally biased region" description="Polar residues" evidence="16">
    <location>
        <begin position="1"/>
        <end position="15"/>
    </location>
</feature>
<dbReference type="CDD" id="cd00950">
    <property type="entry name" value="DHDPS"/>
    <property type="match status" value="1"/>
</dbReference>
<evidence type="ECO:0000256" key="10">
    <source>
        <dbReference type="ARBA" id="ARBA00023270"/>
    </source>
</evidence>
<dbReference type="PRINTS" id="PR00146">
    <property type="entry name" value="DHPICSNTHASE"/>
</dbReference>
<keyword evidence="6 12" id="KW-0028">Amino-acid biosynthesis</keyword>
<dbReference type="Proteomes" id="UP000250241">
    <property type="component" value="Chromosome"/>
</dbReference>
<evidence type="ECO:0000256" key="1">
    <source>
        <dbReference type="ARBA" id="ARBA00003294"/>
    </source>
</evidence>
<dbReference type="GO" id="GO:0008840">
    <property type="term" value="F:4-hydroxy-tetrahydrodipicolinate synthase activity"/>
    <property type="evidence" value="ECO:0007669"/>
    <property type="project" value="UniProtKB-UniRule"/>
</dbReference>
<comment type="subunit">
    <text evidence="12">Homotetramer; dimer of dimers.</text>
</comment>
<evidence type="ECO:0000256" key="8">
    <source>
        <dbReference type="ARBA" id="ARBA00023154"/>
    </source>
</evidence>
<evidence type="ECO:0000256" key="5">
    <source>
        <dbReference type="ARBA" id="ARBA00022490"/>
    </source>
</evidence>
<feature type="active site" description="Proton donor/acceptor" evidence="12 14">
    <location>
        <position position="166"/>
    </location>
</feature>
<evidence type="ECO:0000256" key="12">
    <source>
        <dbReference type="HAMAP-Rule" id="MF_00418"/>
    </source>
</evidence>
<dbReference type="InterPro" id="IPR020625">
    <property type="entry name" value="Schiff_base-form_aldolases_AS"/>
</dbReference>
<dbReference type="EMBL" id="AP017895">
    <property type="protein sequence ID" value="BAV87561.1"/>
    <property type="molecule type" value="Genomic_DNA"/>
</dbReference>
<comment type="pathway">
    <text evidence="2 12">Amino-acid biosynthesis; L-lysine biosynthesis via DAP pathway; (S)-tetrahydrodipicolinate from L-aspartate: step 3/4.</text>
</comment>
<evidence type="ECO:0000256" key="7">
    <source>
        <dbReference type="ARBA" id="ARBA00022915"/>
    </source>
</evidence>
<comment type="similarity">
    <text evidence="3 12 13">Belongs to the DapA family.</text>
</comment>
<dbReference type="SMART" id="SM01130">
    <property type="entry name" value="DHDPS"/>
    <property type="match status" value="1"/>
</dbReference>
<dbReference type="SUPFAM" id="SSF51569">
    <property type="entry name" value="Aldolase"/>
    <property type="match status" value="1"/>
</dbReference>
<name>A0A2Z5QZ33_9MICC</name>
<proteinExistence type="inferred from homology"/>
<evidence type="ECO:0000256" key="13">
    <source>
        <dbReference type="PIRNR" id="PIRNR001365"/>
    </source>
</evidence>
<evidence type="ECO:0000256" key="11">
    <source>
        <dbReference type="ARBA" id="ARBA00047836"/>
    </source>
</evidence>
<evidence type="ECO:0000256" key="2">
    <source>
        <dbReference type="ARBA" id="ARBA00005120"/>
    </source>
</evidence>
<comment type="catalytic activity">
    <reaction evidence="11 12">
        <text>L-aspartate 4-semialdehyde + pyruvate = (2S,4S)-4-hydroxy-2,3,4,5-tetrahydrodipicolinate + H2O + H(+)</text>
        <dbReference type="Rhea" id="RHEA:34171"/>
        <dbReference type="ChEBI" id="CHEBI:15361"/>
        <dbReference type="ChEBI" id="CHEBI:15377"/>
        <dbReference type="ChEBI" id="CHEBI:15378"/>
        <dbReference type="ChEBI" id="CHEBI:67139"/>
        <dbReference type="ChEBI" id="CHEBI:537519"/>
        <dbReference type="EC" id="4.3.3.7"/>
    </reaction>
</comment>
<dbReference type="InterPro" id="IPR002220">
    <property type="entry name" value="DapA-like"/>
</dbReference>
<evidence type="ECO:0000313" key="18">
    <source>
        <dbReference type="Proteomes" id="UP000250241"/>
    </source>
</evidence>
<keyword evidence="5 12" id="KW-0963">Cytoplasm</keyword>
<evidence type="ECO:0000256" key="4">
    <source>
        <dbReference type="ARBA" id="ARBA00012086"/>
    </source>
</evidence>
<keyword evidence="10 12" id="KW-0704">Schiff base</keyword>
<accession>A0A2Z5QZ33</accession>
<keyword evidence="18" id="KW-1185">Reference proteome</keyword>
<dbReference type="GO" id="GO:0019877">
    <property type="term" value="P:diaminopimelate biosynthetic process"/>
    <property type="evidence" value="ECO:0007669"/>
    <property type="project" value="UniProtKB-UniRule"/>
</dbReference>
<feature type="site" description="Part of a proton relay during catalysis" evidence="12">
    <location>
        <position position="77"/>
    </location>
</feature>
<sequence>MSDSAVNTETSNRPVNSAGGLKTPHNQGTFATPIFGRLLTAMVTPFAADGSVDEAQTVKLAEYLVDNGHDGLVVCGTTGEYSTMTDDENERVFQIVKDAVGHRAKIVAGVGSNDTAHTIELARRADKVGVDGLLVVTPYYNKPTQAGVFAHYQAVAKTSDTPIMVYDIPGRSAIPIEPDTYRRMAEIDSIVAVKDAKADFGAASEVMATTDLQYYSGDDGLTLPWMSVGAVGLVSVTAHVAPQLFRELIDAVVAQDLVTAQRVHLLLTPIVRATMSRAPGCVSAKQILSWQGVLGTPVVRLPHVLSEPAVVEAMRSDLRDSVIAHSIQNS</sequence>
<dbReference type="InterPro" id="IPR005263">
    <property type="entry name" value="DapA"/>
</dbReference>
<dbReference type="PANTHER" id="PTHR12128:SF66">
    <property type="entry name" value="4-HYDROXY-2-OXOGLUTARATE ALDOLASE, MITOCHONDRIAL"/>
    <property type="match status" value="1"/>
</dbReference>
<dbReference type="PIRSF" id="PIRSF001365">
    <property type="entry name" value="DHDPS"/>
    <property type="match status" value="1"/>
</dbReference>
<reference evidence="17 18" key="1">
    <citation type="submission" date="2016-10" db="EMBL/GenBank/DDBJ databases">
        <title>Genome sequence of Rothia aeria strain JCM11412.</title>
        <authorList>
            <person name="Nambu T."/>
        </authorList>
    </citation>
    <scope>NUCLEOTIDE SEQUENCE [LARGE SCALE GENOMIC DNA]</scope>
    <source>
        <strain evidence="17 18">JCM 11412</strain>
    </source>
</reference>
<evidence type="ECO:0000256" key="6">
    <source>
        <dbReference type="ARBA" id="ARBA00022605"/>
    </source>
</evidence>
<keyword evidence="8 12" id="KW-0457">Lysine biosynthesis</keyword>
<evidence type="ECO:0000256" key="15">
    <source>
        <dbReference type="PIRSR" id="PIRSR001365-2"/>
    </source>
</evidence>
<protein>
    <recommendedName>
        <fullName evidence="4 12">4-hydroxy-tetrahydrodipicolinate synthase</fullName>
        <shortName evidence="12">HTPA synthase</shortName>
        <ecNumber evidence="4 12">4.3.3.7</ecNumber>
    </recommendedName>
</protein>